<evidence type="ECO:0000256" key="2">
    <source>
        <dbReference type="ARBA" id="ARBA00022475"/>
    </source>
</evidence>
<protein>
    <submittedName>
        <fullName evidence="7">Ribonuclease BN</fullName>
    </submittedName>
</protein>
<name>C7RDL3_ANAPD</name>
<dbReference type="PANTHER" id="PTHR30213">
    <property type="entry name" value="INNER MEMBRANE PROTEIN YHJD"/>
    <property type="match status" value="1"/>
</dbReference>
<dbReference type="Proteomes" id="UP000002294">
    <property type="component" value="Chromosome"/>
</dbReference>
<dbReference type="PIRSF" id="PIRSF035875">
    <property type="entry name" value="RNase_BN"/>
    <property type="match status" value="1"/>
</dbReference>
<feature type="transmembrane region" description="Helical" evidence="6">
    <location>
        <begin position="132"/>
        <end position="154"/>
    </location>
</feature>
<reference evidence="7 8" key="1">
    <citation type="journal article" date="2009" name="Stand. Genomic Sci.">
        <title>Complete genome sequence of Anaerococcus prevotii type strain (PC1).</title>
        <authorList>
            <person name="Labutti K."/>
            <person name="Pukall R."/>
            <person name="Steenblock K."/>
            <person name="Glavina Del Rio T."/>
            <person name="Tice H."/>
            <person name="Copeland A."/>
            <person name="Cheng J.F."/>
            <person name="Lucas S."/>
            <person name="Chen F."/>
            <person name="Nolan M."/>
            <person name="Bruce D."/>
            <person name="Goodwin L."/>
            <person name="Pitluck S."/>
            <person name="Ivanova N."/>
            <person name="Mavromatis K."/>
            <person name="Ovchinnikova G."/>
            <person name="Pati A."/>
            <person name="Chen A."/>
            <person name="Palaniappan K."/>
            <person name="Land M."/>
            <person name="Hauser L."/>
            <person name="Chang Y.J."/>
            <person name="Jeffries C.D."/>
            <person name="Chain P."/>
            <person name="Saunders E."/>
            <person name="Brettin T."/>
            <person name="Detter J.C."/>
            <person name="Han C."/>
            <person name="Goker M."/>
            <person name="Bristow J."/>
            <person name="Eisen J.A."/>
            <person name="Markowitz V."/>
            <person name="Hugenholtz P."/>
            <person name="Kyrpides N.C."/>
            <person name="Klenk H.P."/>
            <person name="Lapidus A."/>
        </authorList>
    </citation>
    <scope>NUCLEOTIDE SEQUENCE [LARGE SCALE GENOMIC DNA]</scope>
    <source>
        <strain evidence="8">ATCC 9321 / DSM 20548 / JCM 6508 / NCTC 11806 / PC1</strain>
    </source>
</reference>
<dbReference type="HOGENOM" id="CLU_045539_4_1_9"/>
<feature type="transmembrane region" description="Helical" evidence="6">
    <location>
        <begin position="192"/>
        <end position="213"/>
    </location>
</feature>
<keyword evidence="4 6" id="KW-1133">Transmembrane helix</keyword>
<evidence type="ECO:0000256" key="6">
    <source>
        <dbReference type="SAM" id="Phobius"/>
    </source>
</evidence>
<dbReference type="KEGG" id="apr:Apre_1252"/>
<evidence type="ECO:0000256" key="5">
    <source>
        <dbReference type="ARBA" id="ARBA00023136"/>
    </source>
</evidence>
<evidence type="ECO:0000256" key="1">
    <source>
        <dbReference type="ARBA" id="ARBA00004651"/>
    </source>
</evidence>
<evidence type="ECO:0000313" key="8">
    <source>
        <dbReference type="Proteomes" id="UP000002294"/>
    </source>
</evidence>
<keyword evidence="5 6" id="KW-0472">Membrane</keyword>
<comment type="subcellular location">
    <subcellularLocation>
        <location evidence="1">Cell membrane</location>
        <topology evidence="1">Multi-pass membrane protein</topology>
    </subcellularLocation>
</comment>
<dbReference type="NCBIfam" id="TIGR00765">
    <property type="entry name" value="yihY_not_rbn"/>
    <property type="match status" value="1"/>
</dbReference>
<dbReference type="GO" id="GO:0005886">
    <property type="term" value="C:plasma membrane"/>
    <property type="evidence" value="ECO:0007669"/>
    <property type="project" value="UniProtKB-SubCell"/>
</dbReference>
<feature type="transmembrane region" description="Helical" evidence="6">
    <location>
        <begin position="225"/>
        <end position="244"/>
    </location>
</feature>
<dbReference type="EMBL" id="CP001708">
    <property type="protein sequence ID" value="ACV29276.1"/>
    <property type="molecule type" value="Genomic_DNA"/>
</dbReference>
<gene>
    <name evidence="7" type="ordered locus">Apre_1252</name>
</gene>
<dbReference type="OrthoDB" id="1688708at2"/>
<dbReference type="RefSeq" id="WP_015778175.1">
    <property type="nucleotide sequence ID" value="NC_013171.1"/>
</dbReference>
<dbReference type="InterPro" id="IPR017039">
    <property type="entry name" value="Virul_fac_BrkB"/>
</dbReference>
<feature type="transmembrane region" description="Helical" evidence="6">
    <location>
        <begin position="92"/>
        <end position="112"/>
    </location>
</feature>
<feature type="transmembrane region" description="Helical" evidence="6">
    <location>
        <begin position="256"/>
        <end position="280"/>
    </location>
</feature>
<dbReference type="PANTHER" id="PTHR30213:SF0">
    <property type="entry name" value="UPF0761 MEMBRANE PROTEIN YIHY"/>
    <property type="match status" value="1"/>
</dbReference>
<dbReference type="Pfam" id="PF03631">
    <property type="entry name" value="Virul_fac_BrkB"/>
    <property type="match status" value="1"/>
</dbReference>
<dbReference type="eggNOG" id="COG1295">
    <property type="taxonomic scope" value="Bacteria"/>
</dbReference>
<organism evidence="7 8">
    <name type="scientific">Anaerococcus prevotii (strain ATCC 9321 / DSM 20548 / JCM 6508 / NCTC 11806 / PC1)</name>
    <name type="common">Peptostreptococcus prevotii</name>
    <name type="synonym">Peptococcus prevotii</name>
    <dbReference type="NCBI Taxonomy" id="525919"/>
    <lineage>
        <taxon>Bacteria</taxon>
        <taxon>Bacillati</taxon>
        <taxon>Bacillota</taxon>
        <taxon>Tissierellia</taxon>
        <taxon>Tissierellales</taxon>
        <taxon>Peptoniphilaceae</taxon>
        <taxon>Anaerococcus</taxon>
    </lineage>
</organism>
<accession>C7RDL3</accession>
<keyword evidence="8" id="KW-1185">Reference proteome</keyword>
<evidence type="ECO:0000256" key="3">
    <source>
        <dbReference type="ARBA" id="ARBA00022692"/>
    </source>
</evidence>
<keyword evidence="2" id="KW-1003">Cell membrane</keyword>
<evidence type="ECO:0000313" key="7">
    <source>
        <dbReference type="EMBL" id="ACV29276.1"/>
    </source>
</evidence>
<evidence type="ECO:0000256" key="4">
    <source>
        <dbReference type="ARBA" id="ARBA00022989"/>
    </source>
</evidence>
<keyword evidence="3 6" id="KW-0812">Transmembrane</keyword>
<proteinExistence type="predicted"/>
<dbReference type="STRING" id="525919.Apre_1252"/>
<sequence>MNKNKPKTKNFLLNLINRVANHDIMTYSAALSFYLLQASIPLIMVLVSVLSYFISGREDIIYRFLDFLPNTTIELIAEVIDILLISSQSPTVTTITILFALWSATSGINKLVNAINHAYGLHKQKQAIKQRLMSVLFTLIFISLIVFMLIFQIYGTSIINIFNAQIIEKITVHFNTNIQKALDMISSPLFKLITFVLPFLIMAIAIGVFYRYSPSKANNRISVKEAFCGGLFATVAIFIASFIYSYFVNNYSNQSLVYGALAGILALFIWLLMVSTIIILGAECIAAYREGYKEDFFDKEVNTEDESSLKDNVIELIRKKGNEK</sequence>
<feature type="transmembrane region" description="Helical" evidence="6">
    <location>
        <begin position="33"/>
        <end position="55"/>
    </location>
</feature>
<dbReference type="AlphaFoldDB" id="C7RDL3"/>